<gene>
    <name evidence="2" type="ORF">UFOPK1951_00067</name>
    <name evidence="1" type="ORF">UFOPK4182_00860</name>
</gene>
<evidence type="ECO:0000313" key="1">
    <source>
        <dbReference type="EMBL" id="CAB4372394.1"/>
    </source>
</evidence>
<dbReference type="EMBL" id="CAEUNI010000105">
    <property type="protein sequence ID" value="CAB4372394.1"/>
    <property type="molecule type" value="Genomic_DNA"/>
</dbReference>
<dbReference type="InterPro" id="IPR041492">
    <property type="entry name" value="HAD_2"/>
</dbReference>
<dbReference type="InterPro" id="IPR023198">
    <property type="entry name" value="PGP-like_dom2"/>
</dbReference>
<organism evidence="2">
    <name type="scientific">freshwater metagenome</name>
    <dbReference type="NCBI Taxonomy" id="449393"/>
    <lineage>
        <taxon>unclassified sequences</taxon>
        <taxon>metagenomes</taxon>
        <taxon>ecological metagenomes</taxon>
    </lineage>
</organism>
<dbReference type="PANTHER" id="PTHR18901:SF38">
    <property type="entry name" value="PSEUDOURIDINE-5'-PHOSPHATASE"/>
    <property type="match status" value="1"/>
</dbReference>
<dbReference type="EMBL" id="CAEZVH010000003">
    <property type="protein sequence ID" value="CAB4619200.1"/>
    <property type="molecule type" value="Genomic_DNA"/>
</dbReference>
<dbReference type="PRINTS" id="PR00413">
    <property type="entry name" value="HADHALOGNASE"/>
</dbReference>
<dbReference type="SFLD" id="SFLDS00003">
    <property type="entry name" value="Haloacid_Dehalogenase"/>
    <property type="match status" value="1"/>
</dbReference>
<dbReference type="PANTHER" id="PTHR18901">
    <property type="entry name" value="2-DEOXYGLUCOSE-6-PHOSPHATE PHOSPHATASE 2"/>
    <property type="match status" value="1"/>
</dbReference>
<dbReference type="Gene3D" id="1.10.150.240">
    <property type="entry name" value="Putative phosphatase, domain 2"/>
    <property type="match status" value="1"/>
</dbReference>
<name>A0A6J6I107_9ZZZZ</name>
<dbReference type="InterPro" id="IPR023214">
    <property type="entry name" value="HAD_sf"/>
</dbReference>
<dbReference type="InterPro" id="IPR006439">
    <property type="entry name" value="HAD-SF_hydro_IA"/>
</dbReference>
<dbReference type="Gene3D" id="3.40.50.1000">
    <property type="entry name" value="HAD superfamily/HAD-like"/>
    <property type="match status" value="1"/>
</dbReference>
<reference evidence="2" key="1">
    <citation type="submission" date="2020-05" db="EMBL/GenBank/DDBJ databases">
        <authorList>
            <person name="Chiriac C."/>
            <person name="Salcher M."/>
            <person name="Ghai R."/>
            <person name="Kavagutti S V."/>
        </authorList>
    </citation>
    <scope>NUCLEOTIDE SEQUENCE</scope>
</reference>
<protein>
    <submittedName>
        <fullName evidence="2">Unannotated protein</fullName>
    </submittedName>
</protein>
<accession>A0A6J6I107</accession>
<dbReference type="CDD" id="cd07505">
    <property type="entry name" value="HAD_BPGM-like"/>
    <property type="match status" value="1"/>
</dbReference>
<dbReference type="SUPFAM" id="SSF56784">
    <property type="entry name" value="HAD-like"/>
    <property type="match status" value="1"/>
</dbReference>
<proteinExistence type="predicted"/>
<evidence type="ECO:0000313" key="2">
    <source>
        <dbReference type="EMBL" id="CAB4619200.1"/>
    </source>
</evidence>
<dbReference type="Pfam" id="PF13419">
    <property type="entry name" value="HAD_2"/>
    <property type="match status" value="1"/>
</dbReference>
<dbReference type="InterPro" id="IPR036412">
    <property type="entry name" value="HAD-like_sf"/>
</dbReference>
<dbReference type="SFLD" id="SFLDG01135">
    <property type="entry name" value="C1.5.6:_HAD__Beta-PGM__Phospha"/>
    <property type="match status" value="1"/>
</dbReference>
<dbReference type="SFLD" id="SFLDG01129">
    <property type="entry name" value="C1.5:_HAD__Beta-PGM__Phosphata"/>
    <property type="match status" value="1"/>
</dbReference>
<dbReference type="AlphaFoldDB" id="A0A6J6I107"/>
<dbReference type="NCBIfam" id="TIGR01509">
    <property type="entry name" value="HAD-SF-IA-v3"/>
    <property type="match status" value="1"/>
</dbReference>
<sequence length="222" mass="24743">MTNFYSAVFFDMDGLFVDSEPLWLNAETELMANFGYQWTQDDQNYCLGGPLSKVGQYMFDKVKTDKSAQYFTDSVISLMTRKLSTGAPVMPGALELLDDFKQNKIPTALVSASPRVLVDAVLQSVPQHSFSFSLSADDVVNPKPNPEAYLMAAEKFGVQIQDCLILEDSPNGVKAAIASGAHTIAVPHFVEILPKDRLRVIQSLRELSYYNLQISYEQDRLV</sequence>